<gene>
    <name evidence="1" type="ORF">HJG63_014992</name>
</gene>
<evidence type="ECO:0000313" key="1">
    <source>
        <dbReference type="EMBL" id="KAF6466940.1"/>
    </source>
</evidence>
<dbReference type="EMBL" id="JACASE010000005">
    <property type="protein sequence ID" value="KAF6466940.1"/>
    <property type="molecule type" value="Genomic_DNA"/>
</dbReference>
<accession>A0A7J8H4B5</accession>
<reference evidence="1 2" key="1">
    <citation type="journal article" date="2020" name="Nature">
        <title>Six reference-quality genomes reveal evolution of bat adaptations.</title>
        <authorList>
            <person name="Jebb D."/>
            <person name="Huang Z."/>
            <person name="Pippel M."/>
            <person name="Hughes G.M."/>
            <person name="Lavrichenko K."/>
            <person name="Devanna P."/>
            <person name="Winkler S."/>
            <person name="Jermiin L.S."/>
            <person name="Skirmuntt E.C."/>
            <person name="Katzourakis A."/>
            <person name="Burkitt-Gray L."/>
            <person name="Ray D.A."/>
            <person name="Sullivan K.A.M."/>
            <person name="Roscito J.G."/>
            <person name="Kirilenko B.M."/>
            <person name="Davalos L.M."/>
            <person name="Corthals A.P."/>
            <person name="Power M.L."/>
            <person name="Jones G."/>
            <person name="Ransome R.D."/>
            <person name="Dechmann D.K.N."/>
            <person name="Locatelli A.G."/>
            <person name="Puechmaille S.J."/>
            <person name="Fedrigo O."/>
            <person name="Jarvis E.D."/>
            <person name="Hiller M."/>
            <person name="Vernes S.C."/>
            <person name="Myers E.W."/>
            <person name="Teeling E.C."/>
        </authorList>
    </citation>
    <scope>NUCLEOTIDE SEQUENCE [LARGE SCALE GENOMIC DNA]</scope>
    <source>
        <strain evidence="1">MRouAeg1</strain>
        <tissue evidence="1">Muscle</tissue>
    </source>
</reference>
<dbReference type="AlphaFoldDB" id="A0A7J8H4B5"/>
<comment type="caution">
    <text evidence="1">The sequence shown here is derived from an EMBL/GenBank/DDBJ whole genome shotgun (WGS) entry which is preliminary data.</text>
</comment>
<proteinExistence type="predicted"/>
<name>A0A7J8H4B5_ROUAE</name>
<evidence type="ECO:0000313" key="2">
    <source>
        <dbReference type="Proteomes" id="UP000593571"/>
    </source>
</evidence>
<protein>
    <submittedName>
        <fullName evidence="1">PCF11 cleavage and polyadenylation factor subunit</fullName>
    </submittedName>
</protein>
<sequence>MSSLLLCIKFDSYFSIKKVYEKSRDHHSMIVFHLSDLDMKIQINHL</sequence>
<dbReference type="Proteomes" id="UP000593571">
    <property type="component" value="Unassembled WGS sequence"/>
</dbReference>
<keyword evidence="2" id="KW-1185">Reference proteome</keyword>
<organism evidence="1 2">
    <name type="scientific">Rousettus aegyptiacus</name>
    <name type="common">Egyptian fruit bat</name>
    <name type="synonym">Pteropus aegyptiacus</name>
    <dbReference type="NCBI Taxonomy" id="9407"/>
    <lineage>
        <taxon>Eukaryota</taxon>
        <taxon>Metazoa</taxon>
        <taxon>Chordata</taxon>
        <taxon>Craniata</taxon>
        <taxon>Vertebrata</taxon>
        <taxon>Euteleostomi</taxon>
        <taxon>Mammalia</taxon>
        <taxon>Eutheria</taxon>
        <taxon>Laurasiatheria</taxon>
        <taxon>Chiroptera</taxon>
        <taxon>Yinpterochiroptera</taxon>
        <taxon>Pteropodoidea</taxon>
        <taxon>Pteropodidae</taxon>
        <taxon>Rousettinae</taxon>
        <taxon>Rousettus</taxon>
    </lineage>
</organism>